<evidence type="ECO:0000313" key="3">
    <source>
        <dbReference type="Proteomes" id="UP001292094"/>
    </source>
</evidence>
<sequence>MVSGAEWAAPEMSDLSPCSPEQDENETSNDVRLYEAAIYPLAPQPVIYLSGSVRGTTEAHASILIPLPAFTGHVPEENSLNLTAETN</sequence>
<evidence type="ECO:0000256" key="1">
    <source>
        <dbReference type="SAM" id="MobiDB-lite"/>
    </source>
</evidence>
<feature type="region of interest" description="Disordered" evidence="1">
    <location>
        <begin position="1"/>
        <end position="29"/>
    </location>
</feature>
<comment type="caution">
    <text evidence="2">The sequence shown here is derived from an EMBL/GenBank/DDBJ whole genome shotgun (WGS) entry which is preliminary data.</text>
</comment>
<protein>
    <submittedName>
        <fullName evidence="2">Uncharacterized protein</fullName>
    </submittedName>
</protein>
<gene>
    <name evidence="2" type="ORF">Pmani_019923</name>
</gene>
<dbReference type="Proteomes" id="UP001292094">
    <property type="component" value="Unassembled WGS sequence"/>
</dbReference>
<dbReference type="AlphaFoldDB" id="A0AAE1U521"/>
<reference evidence="2" key="1">
    <citation type="submission" date="2023-11" db="EMBL/GenBank/DDBJ databases">
        <title>Genome assemblies of two species of porcelain crab, Petrolisthes cinctipes and Petrolisthes manimaculis (Anomura: Porcellanidae).</title>
        <authorList>
            <person name="Angst P."/>
        </authorList>
    </citation>
    <scope>NUCLEOTIDE SEQUENCE</scope>
    <source>
        <strain evidence="2">PB745_02</strain>
        <tissue evidence="2">Gill</tissue>
    </source>
</reference>
<dbReference type="EMBL" id="JAWZYT010001902">
    <property type="protein sequence ID" value="KAK4308331.1"/>
    <property type="molecule type" value="Genomic_DNA"/>
</dbReference>
<accession>A0AAE1U521</accession>
<name>A0AAE1U521_9EUCA</name>
<organism evidence="2 3">
    <name type="scientific">Petrolisthes manimaculis</name>
    <dbReference type="NCBI Taxonomy" id="1843537"/>
    <lineage>
        <taxon>Eukaryota</taxon>
        <taxon>Metazoa</taxon>
        <taxon>Ecdysozoa</taxon>
        <taxon>Arthropoda</taxon>
        <taxon>Crustacea</taxon>
        <taxon>Multicrustacea</taxon>
        <taxon>Malacostraca</taxon>
        <taxon>Eumalacostraca</taxon>
        <taxon>Eucarida</taxon>
        <taxon>Decapoda</taxon>
        <taxon>Pleocyemata</taxon>
        <taxon>Anomura</taxon>
        <taxon>Galatheoidea</taxon>
        <taxon>Porcellanidae</taxon>
        <taxon>Petrolisthes</taxon>
    </lineage>
</organism>
<keyword evidence="3" id="KW-1185">Reference proteome</keyword>
<evidence type="ECO:0000313" key="2">
    <source>
        <dbReference type="EMBL" id="KAK4308331.1"/>
    </source>
</evidence>
<proteinExistence type="predicted"/>